<keyword evidence="1" id="KW-0732">Signal</keyword>
<dbReference type="Pfam" id="PF16747">
    <property type="entry name" value="Adhesin_E"/>
    <property type="match status" value="1"/>
</dbReference>
<feature type="signal peptide" evidence="1">
    <location>
        <begin position="1"/>
        <end position="19"/>
    </location>
</feature>
<name>A0A0J1AA97_ACIBA</name>
<organism evidence="3 4">
    <name type="scientific">Acinetobacter baumannii MRSN 3527</name>
    <dbReference type="NCBI Taxonomy" id="1409923"/>
    <lineage>
        <taxon>Bacteria</taxon>
        <taxon>Pseudomonadati</taxon>
        <taxon>Pseudomonadota</taxon>
        <taxon>Gammaproteobacteria</taxon>
        <taxon>Moraxellales</taxon>
        <taxon>Moraxellaceae</taxon>
        <taxon>Acinetobacter</taxon>
        <taxon>Acinetobacter calcoaceticus/baumannii complex</taxon>
    </lineage>
</organism>
<protein>
    <recommendedName>
        <fullName evidence="2">Surface-adhesin protein E-like domain-containing protein</fullName>
    </recommendedName>
</protein>
<evidence type="ECO:0000313" key="3">
    <source>
        <dbReference type="EMBL" id="KLT91240.1"/>
    </source>
</evidence>
<proteinExistence type="predicted"/>
<reference evidence="3 4" key="1">
    <citation type="submission" date="2014-07" db="EMBL/GenBank/DDBJ databases">
        <authorList>
            <person name="Harkins D.M."/>
            <person name="Lesho E."/>
            <person name="Waterman P.E."/>
            <person name="Chan A."/>
            <person name="Fouts D.E."/>
        </authorList>
    </citation>
    <scope>NUCLEOTIDE SEQUENCE [LARGE SCALE GENOMIC DNA]</scope>
    <source>
        <strain evidence="3 4">MRSN 3527</strain>
    </source>
</reference>
<comment type="caution">
    <text evidence="3">The sequence shown here is derived from an EMBL/GenBank/DDBJ whole genome shotgun (WGS) entry which is preliminary data.</text>
</comment>
<dbReference type="RefSeq" id="WP_005119898.1">
    <property type="nucleotide sequence ID" value="NZ_JPHZ01000007.1"/>
</dbReference>
<dbReference type="PATRIC" id="fig|1409923.3.peg.416"/>
<accession>A0A0J1AA97</accession>
<evidence type="ECO:0000313" key="4">
    <source>
        <dbReference type="Proteomes" id="UP000036122"/>
    </source>
</evidence>
<feature type="chain" id="PRO_5005247631" description="Surface-adhesin protein E-like domain-containing protein" evidence="1">
    <location>
        <begin position="20"/>
        <end position="129"/>
    </location>
</feature>
<evidence type="ECO:0000259" key="2">
    <source>
        <dbReference type="Pfam" id="PF16747"/>
    </source>
</evidence>
<dbReference type="AlphaFoldDB" id="A0A0J1AA97"/>
<dbReference type="InterPro" id="IPR031939">
    <property type="entry name" value="Adhesin_E-like"/>
</dbReference>
<gene>
    <name evidence="3" type="ORF">T630_2258</name>
</gene>
<feature type="domain" description="Surface-adhesin protein E-like" evidence="2">
    <location>
        <begin position="27"/>
        <end position="125"/>
    </location>
</feature>
<sequence>MKKVLICLSTITVTSNTVAANWGFFLESNGVKQYLDRDSLNIDSKKNTVSYWEKREGKLGTEKGKKVSKYLALNKFYCNDNAYQIIEFHTYDASGLAITNVIQPSSKIRIVPDSISEDMYLAACEDTKK</sequence>
<dbReference type="Proteomes" id="UP000036122">
    <property type="component" value="Unassembled WGS sequence"/>
</dbReference>
<evidence type="ECO:0000256" key="1">
    <source>
        <dbReference type="SAM" id="SignalP"/>
    </source>
</evidence>
<dbReference type="EMBL" id="JPHZ01000007">
    <property type="protein sequence ID" value="KLT91240.1"/>
    <property type="molecule type" value="Genomic_DNA"/>
</dbReference>